<dbReference type="EMBL" id="RIBY02002078">
    <property type="protein sequence ID" value="KAH9825773.1"/>
    <property type="molecule type" value="Genomic_DNA"/>
</dbReference>
<proteinExistence type="predicted"/>
<protein>
    <submittedName>
        <fullName evidence="2">Uncharacterized protein</fullName>
    </submittedName>
</protein>
<comment type="caution">
    <text evidence="2">The sequence shown here is derived from an EMBL/GenBank/DDBJ whole genome shotgun (WGS) entry which is preliminary data.</text>
</comment>
<accession>A0A9W7W0H2</accession>
<reference evidence="2 3" key="1">
    <citation type="journal article" date="2018" name="IMA Fungus">
        <title>IMA Genome-F 10: Nine draft genome sequences of Claviceps purpurea s.lat., including C. arundinis, C. humidiphila, and C. cf. spartinae, pseudomolecules for the pitch canker pathogen Fusarium circinatum, draft genome of Davidsoniella eucalypti, Grosmannia galeiformis, Quambalaria eucalypti, and Teratosphaeria destructans.</title>
        <authorList>
            <person name="Wingfield B.D."/>
            <person name="Liu M."/>
            <person name="Nguyen H.D."/>
            <person name="Lane F.A."/>
            <person name="Morgan S.W."/>
            <person name="De Vos L."/>
            <person name="Wilken P.M."/>
            <person name="Duong T.A."/>
            <person name="Aylward J."/>
            <person name="Coetzee M.P."/>
            <person name="Dadej K."/>
            <person name="De Beer Z.W."/>
            <person name="Findlay W."/>
            <person name="Havenga M."/>
            <person name="Kolarik M."/>
            <person name="Menzies J.G."/>
            <person name="Naidoo K."/>
            <person name="Pochopski O."/>
            <person name="Shoukouhi P."/>
            <person name="Santana Q.C."/>
            <person name="Seifert K.A."/>
            <person name="Soal N."/>
            <person name="Steenkamp E.T."/>
            <person name="Tatham C.T."/>
            <person name="van der Nest M.A."/>
            <person name="Wingfield M.J."/>
        </authorList>
    </citation>
    <scope>NUCLEOTIDE SEQUENCE [LARGE SCALE GENOMIC DNA]</scope>
    <source>
        <strain evidence="2">CMW44962</strain>
    </source>
</reference>
<keyword evidence="3" id="KW-1185">Reference proteome</keyword>
<name>A0A9W7W0H2_9PEZI</name>
<evidence type="ECO:0000256" key="1">
    <source>
        <dbReference type="SAM" id="MobiDB-lite"/>
    </source>
</evidence>
<evidence type="ECO:0000313" key="2">
    <source>
        <dbReference type="EMBL" id="KAH9825773.1"/>
    </source>
</evidence>
<sequence length="242" mass="24460">MAAGRSLPAAALVAFGAVDVVALATALEVVPGLAVSPVWLAVELPETRAEVVPETEAGPEVAAVDSGPTAEEAADEAAEAADVTAEAGLLAAPPELTGTAAVAVVVVEADSLVAGTTGMTMVEEAVVVSADEVLAVVGRADVEADARPVPFDEGRVGDDGLDEVGEDDSDDGNVSAADNKTLTAFVVVGCECDDVRVSSVDAVGQGVRAQERMVRALVVPEMLVLVRLDCEAEEHSLAGPHW</sequence>
<feature type="compositionally biased region" description="Acidic residues" evidence="1">
    <location>
        <begin position="159"/>
        <end position="171"/>
    </location>
</feature>
<gene>
    <name evidence="2" type="ORF">Tdes44962_MAKER03984</name>
</gene>
<evidence type="ECO:0000313" key="3">
    <source>
        <dbReference type="Proteomes" id="UP001138500"/>
    </source>
</evidence>
<feature type="compositionally biased region" description="Basic and acidic residues" evidence="1">
    <location>
        <begin position="148"/>
        <end position="158"/>
    </location>
</feature>
<organism evidence="2 3">
    <name type="scientific">Teratosphaeria destructans</name>
    <dbReference type="NCBI Taxonomy" id="418781"/>
    <lineage>
        <taxon>Eukaryota</taxon>
        <taxon>Fungi</taxon>
        <taxon>Dikarya</taxon>
        <taxon>Ascomycota</taxon>
        <taxon>Pezizomycotina</taxon>
        <taxon>Dothideomycetes</taxon>
        <taxon>Dothideomycetidae</taxon>
        <taxon>Mycosphaerellales</taxon>
        <taxon>Teratosphaeriaceae</taxon>
        <taxon>Teratosphaeria</taxon>
    </lineage>
</organism>
<feature type="region of interest" description="Disordered" evidence="1">
    <location>
        <begin position="148"/>
        <end position="176"/>
    </location>
</feature>
<dbReference type="Proteomes" id="UP001138500">
    <property type="component" value="Unassembled WGS sequence"/>
</dbReference>
<dbReference type="AlphaFoldDB" id="A0A9W7W0H2"/>
<reference evidence="2 3" key="2">
    <citation type="journal article" date="2021" name="Curr. Genet.">
        <title>Genetic response to nitrogen starvation in the aggressive Eucalyptus foliar pathogen Teratosphaeria destructans.</title>
        <authorList>
            <person name="Havenga M."/>
            <person name="Wingfield B.D."/>
            <person name="Wingfield M.J."/>
            <person name="Dreyer L.L."/>
            <person name="Roets F."/>
            <person name="Aylward J."/>
        </authorList>
    </citation>
    <scope>NUCLEOTIDE SEQUENCE [LARGE SCALE GENOMIC DNA]</scope>
    <source>
        <strain evidence="2">CMW44962</strain>
    </source>
</reference>